<dbReference type="GeneID" id="40313891"/>
<feature type="compositionally biased region" description="Polar residues" evidence="1">
    <location>
        <begin position="42"/>
        <end position="59"/>
    </location>
</feature>
<name>A0A3R7LFP2_9TRYP</name>
<protein>
    <submittedName>
        <fullName evidence="2">Uncharacterized protein</fullName>
    </submittedName>
</protein>
<reference evidence="2 3" key="1">
    <citation type="journal article" date="2018" name="BMC Genomics">
        <title>Genomic comparison of Trypanosoma conorhini and Trypanosoma rangeli to Trypanosoma cruzi strains of high and low virulence.</title>
        <authorList>
            <person name="Bradwell K.R."/>
            <person name="Koparde V.N."/>
            <person name="Matveyev A.V."/>
            <person name="Serrano M.G."/>
            <person name="Alves J.M."/>
            <person name="Parikh H."/>
            <person name="Huang B."/>
            <person name="Lee V."/>
            <person name="Espinosa-Alvarez O."/>
            <person name="Ortiz P.A."/>
            <person name="Costa-Martins A.G."/>
            <person name="Teixeira M.M."/>
            <person name="Buck G.A."/>
        </authorList>
    </citation>
    <scope>NUCLEOTIDE SEQUENCE [LARGE SCALE GENOMIC DNA]</scope>
    <source>
        <strain evidence="2 3">025E</strain>
    </source>
</reference>
<accession>A0A3R7LFP2</accession>
<feature type="compositionally biased region" description="Basic and acidic residues" evidence="1">
    <location>
        <begin position="324"/>
        <end position="333"/>
    </location>
</feature>
<dbReference type="Proteomes" id="UP000284403">
    <property type="component" value="Unassembled WGS sequence"/>
</dbReference>
<feature type="region of interest" description="Disordered" evidence="1">
    <location>
        <begin position="32"/>
        <end position="115"/>
    </location>
</feature>
<comment type="caution">
    <text evidence="2">The sequence shown here is derived from an EMBL/GenBank/DDBJ whole genome shotgun (WGS) entry which is preliminary data.</text>
</comment>
<organism evidence="2 3">
    <name type="scientific">Trypanosoma conorhini</name>
    <dbReference type="NCBI Taxonomy" id="83891"/>
    <lineage>
        <taxon>Eukaryota</taxon>
        <taxon>Discoba</taxon>
        <taxon>Euglenozoa</taxon>
        <taxon>Kinetoplastea</taxon>
        <taxon>Metakinetoplastina</taxon>
        <taxon>Trypanosomatida</taxon>
        <taxon>Trypanosomatidae</taxon>
        <taxon>Trypanosoma</taxon>
    </lineage>
</organism>
<keyword evidence="3" id="KW-1185">Reference proteome</keyword>
<dbReference type="RefSeq" id="XP_029232684.1">
    <property type="nucleotide sequence ID" value="XM_029367224.1"/>
</dbReference>
<feature type="region of interest" description="Disordered" evidence="1">
    <location>
        <begin position="262"/>
        <end position="372"/>
    </location>
</feature>
<dbReference type="OrthoDB" id="252738at2759"/>
<feature type="region of interest" description="Disordered" evidence="1">
    <location>
        <begin position="506"/>
        <end position="535"/>
    </location>
</feature>
<dbReference type="EMBL" id="MKKU01000005">
    <property type="protein sequence ID" value="RNF27478.1"/>
    <property type="molecule type" value="Genomic_DNA"/>
</dbReference>
<evidence type="ECO:0000313" key="2">
    <source>
        <dbReference type="EMBL" id="RNF27478.1"/>
    </source>
</evidence>
<feature type="compositionally biased region" description="Basic and acidic residues" evidence="1">
    <location>
        <begin position="341"/>
        <end position="358"/>
    </location>
</feature>
<evidence type="ECO:0000256" key="1">
    <source>
        <dbReference type="SAM" id="MobiDB-lite"/>
    </source>
</evidence>
<evidence type="ECO:0000313" key="3">
    <source>
        <dbReference type="Proteomes" id="UP000284403"/>
    </source>
</evidence>
<gene>
    <name evidence="2" type="ORF">Tco025E_00280</name>
</gene>
<dbReference type="AlphaFoldDB" id="A0A3R7LFP2"/>
<sequence length="649" mass="69872">MPYQLYLHRRFDIQLSPVAASIIDWAPPRRDVQVGSDVAPSLPSSSDGKATARNTSWNKSFCGGGNTDDTDNTVLSPQLTEGGLRTTDGGAAASPEAGLKGYGPTAGNVSEGGSQEACSGPKTVCPRLCQGNLTLNSYAAVPLLTRGSFSLNAGLLAGFGIATGTSSSACSWPSLMSPPTGRPRFYATDTLQLEWIWRRMQWAGEFKLLCRWPSTALPVCEVTGVTPRTDWCVQTDRLLFNWSGFWRVFVRDGRRCCRDALGPQDPPLEPSPAAHDALETSEPAAAKGAPPAVRHAAASPPPRRHPASAKHEERHHPQPHAQQAHHEGSREKAAATAAGDKNARDDDRGEVCGRREGPGAKGLSHGAGESRLRAASGGESYRWWRLKELRGGAGFAVKNDLASGVNVYCGCTGHLGRALTVSSHVDVLRRACCSITSTTKSLDLAARLRINLITWHRTELDVGVGWRPFKQASGLTCRLSRSMGRTSVGITINDVGTQYNSLISGRHVEGEEHTAQTGHEGSTQRRRRDSQDDKNLVQESFGAKTADSTSFTAWLFSDWHVPYVGRVWRLAQSLAGSASLAASSAAASPATGVVAHNPGLRKRLSQIVPRGLECADALFRQTEFDLTVGLEEERHNSRRLRGFVVLSAH</sequence>
<feature type="compositionally biased region" description="Low complexity" evidence="1">
    <location>
        <begin position="283"/>
        <end position="298"/>
    </location>
</feature>
<proteinExistence type="predicted"/>